<protein>
    <submittedName>
        <fullName evidence="1">Uncharacterized protein</fullName>
    </submittedName>
</protein>
<organism evidence="1">
    <name type="scientific">marine metagenome</name>
    <dbReference type="NCBI Taxonomy" id="408172"/>
    <lineage>
        <taxon>unclassified sequences</taxon>
        <taxon>metagenomes</taxon>
        <taxon>ecological metagenomes</taxon>
    </lineage>
</organism>
<proteinExistence type="predicted"/>
<dbReference type="EMBL" id="UINC01120748">
    <property type="protein sequence ID" value="SVC95424.1"/>
    <property type="molecule type" value="Genomic_DNA"/>
</dbReference>
<reference evidence="1" key="1">
    <citation type="submission" date="2018-05" db="EMBL/GenBank/DDBJ databases">
        <authorList>
            <person name="Lanie J.A."/>
            <person name="Ng W.-L."/>
            <person name="Kazmierczak K.M."/>
            <person name="Andrzejewski T.M."/>
            <person name="Davidsen T.M."/>
            <person name="Wayne K.J."/>
            <person name="Tettelin H."/>
            <person name="Glass J.I."/>
            <person name="Rusch D."/>
            <person name="Podicherti R."/>
            <person name="Tsui H.-C.T."/>
            <person name="Winkler M.E."/>
        </authorList>
    </citation>
    <scope>NUCLEOTIDE SEQUENCE</scope>
</reference>
<dbReference type="AlphaFoldDB" id="A0A382RCJ5"/>
<sequence length="65" mass="7818">MSELFDKGVPTAEELFERVKNNKANVSKHPWKDWNISKEEWVGYVQGRIRQDIWCPKERGYCSRF</sequence>
<accession>A0A382RCJ5</accession>
<evidence type="ECO:0000313" key="1">
    <source>
        <dbReference type="EMBL" id="SVC95424.1"/>
    </source>
</evidence>
<name>A0A382RCJ5_9ZZZZ</name>
<gene>
    <name evidence="1" type="ORF">METZ01_LOCUS348278</name>
</gene>